<keyword evidence="2" id="KW-0805">Transcription regulation</keyword>
<evidence type="ECO:0000256" key="4">
    <source>
        <dbReference type="ARBA" id="ARBA00023163"/>
    </source>
</evidence>
<evidence type="ECO:0000256" key="3">
    <source>
        <dbReference type="ARBA" id="ARBA00023125"/>
    </source>
</evidence>
<evidence type="ECO:0000313" key="9">
    <source>
        <dbReference type="Proteomes" id="UP000036987"/>
    </source>
</evidence>
<dbReference type="GO" id="GO:0005634">
    <property type="term" value="C:nucleus"/>
    <property type="evidence" value="ECO:0007669"/>
    <property type="project" value="UniProtKB-SubCell"/>
</dbReference>
<evidence type="ECO:0000256" key="5">
    <source>
        <dbReference type="ARBA" id="ARBA00023242"/>
    </source>
</evidence>
<proteinExistence type="predicted"/>
<dbReference type="CDD" id="cd10017">
    <property type="entry name" value="B3_DNA"/>
    <property type="match status" value="1"/>
</dbReference>
<keyword evidence="4" id="KW-0804">Transcription</keyword>
<dbReference type="SUPFAM" id="SSF101936">
    <property type="entry name" value="DNA-binding pseudobarrel domain"/>
    <property type="match status" value="1"/>
</dbReference>
<keyword evidence="5" id="KW-0539">Nucleus</keyword>
<dbReference type="InterPro" id="IPR003340">
    <property type="entry name" value="B3_DNA-bd"/>
</dbReference>
<feature type="region of interest" description="Disordered" evidence="6">
    <location>
        <begin position="1"/>
        <end position="22"/>
    </location>
</feature>
<dbReference type="Gene3D" id="2.40.330.10">
    <property type="entry name" value="DNA-binding pseudobarrel domain"/>
    <property type="match status" value="1"/>
</dbReference>
<dbReference type="InterPro" id="IPR015300">
    <property type="entry name" value="DNA-bd_pseudobarrel_sf"/>
</dbReference>
<organism evidence="8 9">
    <name type="scientific">Zostera marina</name>
    <name type="common">Eelgrass</name>
    <dbReference type="NCBI Taxonomy" id="29655"/>
    <lineage>
        <taxon>Eukaryota</taxon>
        <taxon>Viridiplantae</taxon>
        <taxon>Streptophyta</taxon>
        <taxon>Embryophyta</taxon>
        <taxon>Tracheophyta</taxon>
        <taxon>Spermatophyta</taxon>
        <taxon>Magnoliopsida</taxon>
        <taxon>Liliopsida</taxon>
        <taxon>Zosteraceae</taxon>
        <taxon>Zostera</taxon>
    </lineage>
</organism>
<dbReference type="GO" id="GO:0003677">
    <property type="term" value="F:DNA binding"/>
    <property type="evidence" value="ECO:0007669"/>
    <property type="project" value="UniProtKB-KW"/>
</dbReference>
<dbReference type="GO" id="GO:0003700">
    <property type="term" value="F:DNA-binding transcription factor activity"/>
    <property type="evidence" value="ECO:0007669"/>
    <property type="project" value="InterPro"/>
</dbReference>
<dbReference type="InterPro" id="IPR044800">
    <property type="entry name" value="LEC2-like"/>
</dbReference>
<dbReference type="OrthoDB" id="2020802at2759"/>
<dbReference type="AlphaFoldDB" id="A0A0K9PGC7"/>
<keyword evidence="9" id="KW-1185">Reference proteome</keyword>
<dbReference type="Proteomes" id="UP000036987">
    <property type="component" value="Unassembled WGS sequence"/>
</dbReference>
<sequence length="257" mass="29011">MTAFRNTTEMTEEGSNSNRRTPTVVPVCQVGSSMYRYGSCDGTKFKDYILPTRYCMIFGNGTYGNAGDGHEGVIFPRELFRKELTPSDVGKLNRLVIPKKYAVQYLPPILRPEKTTGGEGDGSEGMMLEFKDRHGRVWEFRYCYWKSSHSFVFTKGWNKFVKANELTTDDTVLFYRCEEYCAAGEDRLKANIAIKDYYFMIDVKRTCQEDGDGVFREVPETAVEIGPVAEGGGGRDGNKDVKNGFKLFGVHIAPINI</sequence>
<name>A0A0K9PGC7_ZOSMR</name>
<evidence type="ECO:0000256" key="1">
    <source>
        <dbReference type="ARBA" id="ARBA00004123"/>
    </source>
</evidence>
<gene>
    <name evidence="8" type="ORF">ZOSMA_24G00550</name>
</gene>
<dbReference type="EMBL" id="LFYR01000864">
    <property type="protein sequence ID" value="KMZ68034.1"/>
    <property type="molecule type" value="Genomic_DNA"/>
</dbReference>
<dbReference type="PANTHER" id="PTHR31140:SF156">
    <property type="entry name" value="TF-B3 DOMAIN-CONTAINING PROTEIN"/>
    <property type="match status" value="1"/>
</dbReference>
<dbReference type="PANTHER" id="PTHR31140">
    <property type="entry name" value="B3 DOMAIN-CONTAINING TRANSCRIPTION FACTOR ABI3"/>
    <property type="match status" value="1"/>
</dbReference>
<dbReference type="Pfam" id="PF02362">
    <property type="entry name" value="B3"/>
    <property type="match status" value="1"/>
</dbReference>
<protein>
    <recommendedName>
        <fullName evidence="7">TF-B3 domain-containing protein</fullName>
    </recommendedName>
</protein>
<evidence type="ECO:0000256" key="6">
    <source>
        <dbReference type="SAM" id="MobiDB-lite"/>
    </source>
</evidence>
<comment type="caution">
    <text evidence="8">The sequence shown here is derived from an EMBL/GenBank/DDBJ whole genome shotgun (WGS) entry which is preliminary data.</text>
</comment>
<evidence type="ECO:0000313" key="8">
    <source>
        <dbReference type="EMBL" id="KMZ68034.1"/>
    </source>
</evidence>
<feature type="compositionally biased region" description="Polar residues" evidence="6">
    <location>
        <begin position="1"/>
        <end position="21"/>
    </location>
</feature>
<reference evidence="9" key="1">
    <citation type="journal article" date="2016" name="Nature">
        <title>The genome of the seagrass Zostera marina reveals angiosperm adaptation to the sea.</title>
        <authorList>
            <person name="Olsen J.L."/>
            <person name="Rouze P."/>
            <person name="Verhelst B."/>
            <person name="Lin Y.-C."/>
            <person name="Bayer T."/>
            <person name="Collen J."/>
            <person name="Dattolo E."/>
            <person name="De Paoli E."/>
            <person name="Dittami S."/>
            <person name="Maumus F."/>
            <person name="Michel G."/>
            <person name="Kersting A."/>
            <person name="Lauritano C."/>
            <person name="Lohaus R."/>
            <person name="Toepel M."/>
            <person name="Tonon T."/>
            <person name="Vanneste K."/>
            <person name="Amirebrahimi M."/>
            <person name="Brakel J."/>
            <person name="Bostroem C."/>
            <person name="Chovatia M."/>
            <person name="Grimwood J."/>
            <person name="Jenkins J.W."/>
            <person name="Jueterbock A."/>
            <person name="Mraz A."/>
            <person name="Stam W.T."/>
            <person name="Tice H."/>
            <person name="Bornberg-Bauer E."/>
            <person name="Green P.J."/>
            <person name="Pearson G.A."/>
            <person name="Procaccini G."/>
            <person name="Duarte C.M."/>
            <person name="Schmutz J."/>
            <person name="Reusch T.B.H."/>
            <person name="Van de Peer Y."/>
        </authorList>
    </citation>
    <scope>NUCLEOTIDE SEQUENCE [LARGE SCALE GENOMIC DNA]</scope>
    <source>
        <strain evidence="9">cv. Finnish</strain>
    </source>
</reference>
<keyword evidence="3" id="KW-0238">DNA-binding</keyword>
<evidence type="ECO:0000259" key="7">
    <source>
        <dbReference type="PROSITE" id="PS50863"/>
    </source>
</evidence>
<comment type="subcellular location">
    <subcellularLocation>
        <location evidence="1">Nucleus</location>
    </subcellularLocation>
</comment>
<feature type="domain" description="TF-B3" evidence="7">
    <location>
        <begin position="80"/>
        <end position="196"/>
    </location>
</feature>
<evidence type="ECO:0000256" key="2">
    <source>
        <dbReference type="ARBA" id="ARBA00023015"/>
    </source>
</evidence>
<dbReference type="PROSITE" id="PS50863">
    <property type="entry name" value="B3"/>
    <property type="match status" value="1"/>
</dbReference>
<accession>A0A0K9PGC7</accession>
<dbReference type="SMART" id="SM01019">
    <property type="entry name" value="B3"/>
    <property type="match status" value="1"/>
</dbReference>